<dbReference type="HOGENOM" id="CLU_064885_1_0_10"/>
<dbReference type="Gene3D" id="1.10.10.10">
    <property type="entry name" value="Winged helix-like DNA-binding domain superfamily/Winged helix DNA-binding domain"/>
    <property type="match status" value="1"/>
</dbReference>
<comment type="similarity">
    <text evidence="1">Belongs to the CvfB family.</text>
</comment>
<dbReference type="PANTHER" id="PTHR37296">
    <property type="entry name" value="CONSERVED VIRULENCE FACTOR B"/>
    <property type="match status" value="1"/>
</dbReference>
<dbReference type="PANTHER" id="PTHR37296:SF1">
    <property type="entry name" value="CONSERVED VIRULENCE FACTOR B"/>
    <property type="match status" value="1"/>
</dbReference>
<protein>
    <recommendedName>
        <fullName evidence="6">S1 motif domain-containing protein</fullName>
    </recommendedName>
</protein>
<keyword evidence="5" id="KW-1185">Reference proteome</keyword>
<dbReference type="Gene3D" id="2.40.50.140">
    <property type="entry name" value="Nucleic acid-binding proteins"/>
    <property type="match status" value="1"/>
</dbReference>
<name>I4AK08_BERLS</name>
<dbReference type="RefSeq" id="WP_014797744.1">
    <property type="nucleotide sequence ID" value="NC_018018.1"/>
</dbReference>
<dbReference type="Pfam" id="PF17783">
    <property type="entry name" value="WHD_CvfB"/>
    <property type="match status" value="1"/>
</dbReference>
<dbReference type="Proteomes" id="UP000006054">
    <property type="component" value="Chromosome"/>
</dbReference>
<sequence>MPIKNIQIGQYNTLTILRTSPNGVYVGSSLLDEVLLPQKYVPETAKEGDQIEVFVYTDTQDRPVAVIEKPLAVVGEIAALKVVDITRIGFFLDWGLVEKDLFLPHDEVPKGNKEARETQEPIRIGDYMFVKLVLDHKTDRVIGLGKLGNFVEREEIDLQEDEEVIAIIGQDTEIGYRCIVEKEGIYYYGMLYHNEIFGEERLHGQKRTAYIKKVREDGRIDLRLRKDGFDGIADQSSIIMELLEKNNGFLPISDKSTPEEISMYFNMSKKTFKKLIGNLYRERKISIDKKGIQKVVK</sequence>
<feature type="domain" description="Conserved virulence factor B-like winged helix" evidence="3">
    <location>
        <begin position="239"/>
        <end position="293"/>
    </location>
</feature>
<feature type="domain" description="Conserved virulence factor B first S1" evidence="2">
    <location>
        <begin position="8"/>
        <end position="66"/>
    </location>
</feature>
<evidence type="ECO:0000313" key="5">
    <source>
        <dbReference type="Proteomes" id="UP000006054"/>
    </source>
</evidence>
<dbReference type="InterPro" id="IPR040764">
    <property type="entry name" value="CvfB_WH"/>
</dbReference>
<dbReference type="EMBL" id="CP003345">
    <property type="protein sequence ID" value="AFM04293.1"/>
    <property type="molecule type" value="Genomic_DNA"/>
</dbReference>
<organism evidence="4 5">
    <name type="scientific">Bernardetia litoralis (strain ATCC 23117 / DSM 6794 / NBRC 15988 / NCIMB 1366 / Fx l1 / Sio-4)</name>
    <name type="common">Flexibacter litoralis</name>
    <dbReference type="NCBI Taxonomy" id="880071"/>
    <lineage>
        <taxon>Bacteria</taxon>
        <taxon>Pseudomonadati</taxon>
        <taxon>Bacteroidota</taxon>
        <taxon>Cytophagia</taxon>
        <taxon>Cytophagales</taxon>
        <taxon>Bernardetiaceae</taxon>
        <taxon>Bernardetia</taxon>
    </lineage>
</organism>
<reference evidence="5" key="1">
    <citation type="submission" date="2012-06" db="EMBL/GenBank/DDBJ databases">
        <title>The complete genome of Flexibacter litoralis DSM 6794.</title>
        <authorList>
            <person name="Lucas S."/>
            <person name="Copeland A."/>
            <person name="Lapidus A."/>
            <person name="Glavina del Rio T."/>
            <person name="Dalin E."/>
            <person name="Tice H."/>
            <person name="Bruce D."/>
            <person name="Goodwin L."/>
            <person name="Pitluck S."/>
            <person name="Peters L."/>
            <person name="Ovchinnikova G."/>
            <person name="Lu M."/>
            <person name="Kyrpides N."/>
            <person name="Mavromatis K."/>
            <person name="Ivanova N."/>
            <person name="Brettin T."/>
            <person name="Detter J.C."/>
            <person name="Han C."/>
            <person name="Larimer F."/>
            <person name="Land M."/>
            <person name="Hauser L."/>
            <person name="Markowitz V."/>
            <person name="Cheng J.-F."/>
            <person name="Hugenholtz P."/>
            <person name="Woyke T."/>
            <person name="Wu D."/>
            <person name="Spring S."/>
            <person name="Lang E."/>
            <person name="Kopitz M."/>
            <person name="Brambilla E."/>
            <person name="Klenk H.-P."/>
            <person name="Eisen J.A."/>
        </authorList>
    </citation>
    <scope>NUCLEOTIDE SEQUENCE [LARGE SCALE GENOMIC DNA]</scope>
    <source>
        <strain evidence="5">ATCC 23117 / DSM 6794 / NBRC 15988 / NCIMB 1366 / Sio-4</strain>
    </source>
</reference>
<evidence type="ECO:0000259" key="3">
    <source>
        <dbReference type="Pfam" id="PF17783"/>
    </source>
</evidence>
<evidence type="ECO:0000259" key="2">
    <source>
        <dbReference type="Pfam" id="PF13509"/>
    </source>
</evidence>
<dbReference type="InterPro" id="IPR039566">
    <property type="entry name" value="CvfB_S1_st"/>
</dbReference>
<dbReference type="OrthoDB" id="9801597at2"/>
<dbReference type="PIRSF" id="PIRSF012524">
    <property type="entry name" value="YitL_S1"/>
    <property type="match status" value="1"/>
</dbReference>
<gene>
    <name evidence="4" type="ordered locus">Fleli_1903</name>
</gene>
<proteinExistence type="inferred from homology"/>
<dbReference type="InterPro" id="IPR036388">
    <property type="entry name" value="WH-like_DNA-bd_sf"/>
</dbReference>
<accession>I4AK08</accession>
<dbReference type="KEGG" id="fli:Fleli_1903"/>
<evidence type="ECO:0000256" key="1">
    <source>
        <dbReference type="PIRNR" id="PIRNR012524"/>
    </source>
</evidence>
<evidence type="ECO:0008006" key="6">
    <source>
        <dbReference type="Google" id="ProtNLM"/>
    </source>
</evidence>
<dbReference type="AlphaFoldDB" id="I4AK08"/>
<dbReference type="InterPro" id="IPR014464">
    <property type="entry name" value="CvfB_fam"/>
</dbReference>
<evidence type="ECO:0000313" key="4">
    <source>
        <dbReference type="EMBL" id="AFM04293.1"/>
    </source>
</evidence>
<dbReference type="eggNOG" id="COG2996">
    <property type="taxonomic scope" value="Bacteria"/>
</dbReference>
<dbReference type="PATRIC" id="fig|880071.3.peg.1886"/>
<dbReference type="Pfam" id="PF13509">
    <property type="entry name" value="S1_2"/>
    <property type="match status" value="1"/>
</dbReference>
<dbReference type="InterPro" id="IPR012340">
    <property type="entry name" value="NA-bd_OB-fold"/>
</dbReference>